<dbReference type="OrthoDB" id="9801841at2"/>
<name>A0A1G7CZX6_9RHOB</name>
<dbReference type="InterPro" id="IPR038225">
    <property type="entry name" value="TagF_sf"/>
</dbReference>
<dbReference type="Gene3D" id="3.40.1730.10">
    <property type="entry name" value="pa0076 domain"/>
    <property type="match status" value="1"/>
</dbReference>
<keyword evidence="2" id="KW-1185">Reference proteome</keyword>
<gene>
    <name evidence="1" type="ORF">SAMN04488239_11956</name>
</gene>
<organism evidence="1 2">
    <name type="scientific">Ruegeria marina</name>
    <dbReference type="NCBI Taxonomy" id="639004"/>
    <lineage>
        <taxon>Bacteria</taxon>
        <taxon>Pseudomonadati</taxon>
        <taxon>Pseudomonadota</taxon>
        <taxon>Alphaproteobacteria</taxon>
        <taxon>Rhodobacterales</taxon>
        <taxon>Roseobacteraceae</taxon>
        <taxon>Ruegeria</taxon>
    </lineage>
</organism>
<evidence type="ECO:0000313" key="1">
    <source>
        <dbReference type="EMBL" id="SDE44025.1"/>
    </source>
</evidence>
<evidence type="ECO:0000313" key="2">
    <source>
        <dbReference type="Proteomes" id="UP000199628"/>
    </source>
</evidence>
<accession>A0A1G7CZX6</accession>
<dbReference type="AlphaFoldDB" id="A0A1G7CZX6"/>
<proteinExistence type="predicted"/>
<dbReference type="Pfam" id="PF09867">
    <property type="entry name" value="TagF_N"/>
    <property type="match status" value="1"/>
</dbReference>
<dbReference type="Proteomes" id="UP000199628">
    <property type="component" value="Unassembled WGS sequence"/>
</dbReference>
<dbReference type="EMBL" id="FMZV01000019">
    <property type="protein sequence ID" value="SDE44025.1"/>
    <property type="molecule type" value="Genomic_DNA"/>
</dbReference>
<dbReference type="STRING" id="639004.SAMN04488239_11956"/>
<dbReference type="RefSeq" id="WP_093036485.1">
    <property type="nucleotide sequence ID" value="NZ_FMZV01000019.1"/>
</dbReference>
<reference evidence="2" key="1">
    <citation type="submission" date="2016-10" db="EMBL/GenBank/DDBJ databases">
        <authorList>
            <person name="Varghese N."/>
            <person name="Submissions S."/>
        </authorList>
    </citation>
    <scope>NUCLEOTIDE SEQUENCE [LARGE SCALE GENOMIC DNA]</scope>
    <source>
        <strain evidence="2">CGMCC 1.9108</strain>
    </source>
</reference>
<dbReference type="InterPro" id="IPR017748">
    <property type="entry name" value="TagF"/>
</dbReference>
<sequence length="153" mass="16270">MTGFFGKLPSHGDFVTRGLGSGVRVFLDRWLSLGPALALRDGVIWPEKGVRGLLQGPKGPIAVLVLASRDTPGRLFPFAACAEVCTDQKGVDEWAEQILPALAGATRTGADPDALLAKLSAFLPEHSDHPLSHTCVWCDGVAPEPSEVFFGHL</sequence>
<protein>
    <submittedName>
        <fullName evidence="1">Type VI secretion system protein ImpM</fullName>
    </submittedName>
</protein>